<accession>A0A5C8PWL1</accession>
<reference evidence="3 4" key="1">
    <citation type="submission" date="2019-06" db="EMBL/GenBank/DDBJ databases">
        <title>New taxonomy in bacterial strain CC-CFT640, isolated from vineyard.</title>
        <authorList>
            <person name="Lin S.-Y."/>
            <person name="Tsai C.-F."/>
            <person name="Young C.-C."/>
        </authorList>
    </citation>
    <scope>NUCLEOTIDE SEQUENCE [LARGE SCALE GENOMIC DNA]</scope>
    <source>
        <strain evidence="3 4">CC-CFT640</strain>
    </source>
</reference>
<feature type="region of interest" description="Disordered" evidence="1">
    <location>
        <begin position="34"/>
        <end position="59"/>
    </location>
</feature>
<protein>
    <submittedName>
        <fullName evidence="3">Uncharacterized protein</fullName>
    </submittedName>
</protein>
<keyword evidence="2" id="KW-1133">Transmembrane helix</keyword>
<feature type="compositionally biased region" description="Basic and acidic residues" evidence="1">
    <location>
        <begin position="34"/>
        <end position="49"/>
    </location>
</feature>
<evidence type="ECO:0000256" key="1">
    <source>
        <dbReference type="SAM" id="MobiDB-lite"/>
    </source>
</evidence>
<evidence type="ECO:0000256" key="2">
    <source>
        <dbReference type="SAM" id="Phobius"/>
    </source>
</evidence>
<keyword evidence="4" id="KW-1185">Reference proteome</keyword>
<dbReference type="EMBL" id="VDUZ01000001">
    <property type="protein sequence ID" value="TXL82441.1"/>
    <property type="molecule type" value="Genomic_DNA"/>
</dbReference>
<organism evidence="3 4">
    <name type="scientific">Vineibacter terrae</name>
    <dbReference type="NCBI Taxonomy" id="2586908"/>
    <lineage>
        <taxon>Bacteria</taxon>
        <taxon>Pseudomonadati</taxon>
        <taxon>Pseudomonadota</taxon>
        <taxon>Alphaproteobacteria</taxon>
        <taxon>Hyphomicrobiales</taxon>
        <taxon>Vineibacter</taxon>
    </lineage>
</organism>
<sequence>MPRVSDMVYPTLLLVAGILIVLGLGLYQKLSASVEKDVEHRDRREDKDTAATPDSQKRR</sequence>
<dbReference type="RefSeq" id="WP_147845147.1">
    <property type="nucleotide sequence ID" value="NZ_VDUZ01000001.1"/>
</dbReference>
<dbReference type="Proteomes" id="UP000321638">
    <property type="component" value="Unassembled WGS sequence"/>
</dbReference>
<name>A0A5C8PWL1_9HYPH</name>
<dbReference type="AlphaFoldDB" id="A0A5C8PWL1"/>
<gene>
    <name evidence="3" type="ORF">FHP25_01730</name>
</gene>
<keyword evidence="2" id="KW-0472">Membrane</keyword>
<evidence type="ECO:0000313" key="4">
    <source>
        <dbReference type="Proteomes" id="UP000321638"/>
    </source>
</evidence>
<keyword evidence="2" id="KW-0812">Transmembrane</keyword>
<comment type="caution">
    <text evidence="3">The sequence shown here is derived from an EMBL/GenBank/DDBJ whole genome shotgun (WGS) entry which is preliminary data.</text>
</comment>
<feature type="transmembrane region" description="Helical" evidence="2">
    <location>
        <begin position="7"/>
        <end position="27"/>
    </location>
</feature>
<evidence type="ECO:0000313" key="3">
    <source>
        <dbReference type="EMBL" id="TXL82441.1"/>
    </source>
</evidence>
<proteinExistence type="predicted"/>